<dbReference type="GO" id="GO:0005524">
    <property type="term" value="F:ATP binding"/>
    <property type="evidence" value="ECO:0007669"/>
    <property type="project" value="UniProtKB-KW"/>
</dbReference>
<dbReference type="InterPro" id="IPR011009">
    <property type="entry name" value="Kinase-like_dom_sf"/>
</dbReference>
<evidence type="ECO:0000256" key="3">
    <source>
        <dbReference type="ARBA" id="ARBA00022741"/>
    </source>
</evidence>
<gene>
    <name evidence="7" type="ORF">BU24DRAFT_411251</name>
</gene>
<keyword evidence="4 7" id="KW-0418">Kinase</keyword>
<evidence type="ECO:0000313" key="7">
    <source>
        <dbReference type="EMBL" id="KAF2013520.1"/>
    </source>
</evidence>
<dbReference type="SMART" id="SM00220">
    <property type="entry name" value="S_TKc"/>
    <property type="match status" value="1"/>
</dbReference>
<evidence type="ECO:0000256" key="1">
    <source>
        <dbReference type="ARBA" id="ARBA00022527"/>
    </source>
</evidence>
<accession>A0A6A5XLA2</accession>
<sequence>MTLNLGQVLPGMKWNYRLIECIDRGTACSSVFKAEVLPGGGHQSSFKENVKAMLRNERKYYANPAIRSCSQFRALCDVIDSPEDMEPELGSCLAFEWMDCTLADLSPESHKSNSTLHKSVSEAMLSALDVLGSQRLIHADVKNDNILISNIDGPSPIVKLGDLGLVRPEGFNKSRLQAMAMRAPEVWSGIGCFHTSDVWSFAATLFDWFRPSVFGDHDTDPWFWNEPYGVAKMLRLFPGSVTANHSNHPTYEAELKIGTMVEAAGDRAFTYGDFDEELGKLDVAPSLADFLRYLLVVDHTKRPTAGEALKSEYFSRLA</sequence>
<dbReference type="Gene3D" id="1.10.510.10">
    <property type="entry name" value="Transferase(Phosphotransferase) domain 1"/>
    <property type="match status" value="1"/>
</dbReference>
<keyword evidence="3" id="KW-0547">Nucleotide-binding</keyword>
<dbReference type="EMBL" id="ML978071">
    <property type="protein sequence ID" value="KAF2013520.1"/>
    <property type="molecule type" value="Genomic_DNA"/>
</dbReference>
<dbReference type="PROSITE" id="PS00108">
    <property type="entry name" value="PROTEIN_KINASE_ST"/>
    <property type="match status" value="1"/>
</dbReference>
<dbReference type="RefSeq" id="XP_033381859.1">
    <property type="nucleotide sequence ID" value="XM_033526039.1"/>
</dbReference>
<keyword evidence="1" id="KW-0723">Serine/threonine-protein kinase</keyword>
<dbReference type="OrthoDB" id="5979581at2759"/>
<dbReference type="PROSITE" id="PS50011">
    <property type="entry name" value="PROTEIN_KINASE_DOM"/>
    <property type="match status" value="1"/>
</dbReference>
<feature type="domain" description="Protein kinase" evidence="6">
    <location>
        <begin position="16"/>
        <end position="314"/>
    </location>
</feature>
<evidence type="ECO:0000256" key="5">
    <source>
        <dbReference type="ARBA" id="ARBA00022840"/>
    </source>
</evidence>
<dbReference type="InterPro" id="IPR008271">
    <property type="entry name" value="Ser/Thr_kinase_AS"/>
</dbReference>
<dbReference type="InterPro" id="IPR000719">
    <property type="entry name" value="Prot_kinase_dom"/>
</dbReference>
<keyword evidence="5" id="KW-0067">ATP-binding</keyword>
<proteinExistence type="predicted"/>
<dbReference type="GeneID" id="54283436"/>
<dbReference type="AlphaFoldDB" id="A0A6A5XLA2"/>
<dbReference type="InterPro" id="IPR050494">
    <property type="entry name" value="Ser_Thr_dual-spec_kinase"/>
</dbReference>
<organism evidence="7 8">
    <name type="scientific">Aaosphaeria arxii CBS 175.79</name>
    <dbReference type="NCBI Taxonomy" id="1450172"/>
    <lineage>
        <taxon>Eukaryota</taxon>
        <taxon>Fungi</taxon>
        <taxon>Dikarya</taxon>
        <taxon>Ascomycota</taxon>
        <taxon>Pezizomycotina</taxon>
        <taxon>Dothideomycetes</taxon>
        <taxon>Pleosporomycetidae</taxon>
        <taxon>Pleosporales</taxon>
        <taxon>Pleosporales incertae sedis</taxon>
        <taxon>Aaosphaeria</taxon>
    </lineage>
</organism>
<dbReference type="GO" id="GO:0004674">
    <property type="term" value="F:protein serine/threonine kinase activity"/>
    <property type="evidence" value="ECO:0007669"/>
    <property type="project" value="UniProtKB-KW"/>
</dbReference>
<evidence type="ECO:0000256" key="2">
    <source>
        <dbReference type="ARBA" id="ARBA00022679"/>
    </source>
</evidence>
<evidence type="ECO:0000259" key="6">
    <source>
        <dbReference type="PROSITE" id="PS50011"/>
    </source>
</evidence>
<dbReference type="Pfam" id="PF00069">
    <property type="entry name" value="Pkinase"/>
    <property type="match status" value="1"/>
</dbReference>
<evidence type="ECO:0000313" key="8">
    <source>
        <dbReference type="Proteomes" id="UP000799778"/>
    </source>
</evidence>
<keyword evidence="8" id="KW-1185">Reference proteome</keyword>
<dbReference type="Proteomes" id="UP000799778">
    <property type="component" value="Unassembled WGS sequence"/>
</dbReference>
<reference evidence="7" key="1">
    <citation type="journal article" date="2020" name="Stud. Mycol.">
        <title>101 Dothideomycetes genomes: a test case for predicting lifestyles and emergence of pathogens.</title>
        <authorList>
            <person name="Haridas S."/>
            <person name="Albert R."/>
            <person name="Binder M."/>
            <person name="Bloem J."/>
            <person name="Labutti K."/>
            <person name="Salamov A."/>
            <person name="Andreopoulos B."/>
            <person name="Baker S."/>
            <person name="Barry K."/>
            <person name="Bills G."/>
            <person name="Bluhm B."/>
            <person name="Cannon C."/>
            <person name="Castanera R."/>
            <person name="Culley D."/>
            <person name="Daum C."/>
            <person name="Ezra D."/>
            <person name="Gonzalez J."/>
            <person name="Henrissat B."/>
            <person name="Kuo A."/>
            <person name="Liang C."/>
            <person name="Lipzen A."/>
            <person name="Lutzoni F."/>
            <person name="Magnuson J."/>
            <person name="Mondo S."/>
            <person name="Nolan M."/>
            <person name="Ohm R."/>
            <person name="Pangilinan J."/>
            <person name="Park H.-J."/>
            <person name="Ramirez L."/>
            <person name="Alfaro M."/>
            <person name="Sun H."/>
            <person name="Tritt A."/>
            <person name="Yoshinaga Y."/>
            <person name="Zwiers L.-H."/>
            <person name="Turgeon B."/>
            <person name="Goodwin S."/>
            <person name="Spatafora J."/>
            <person name="Crous P."/>
            <person name="Grigoriev I."/>
        </authorList>
    </citation>
    <scope>NUCLEOTIDE SEQUENCE</scope>
    <source>
        <strain evidence="7">CBS 175.79</strain>
    </source>
</reference>
<dbReference type="PANTHER" id="PTHR24058">
    <property type="entry name" value="DUAL SPECIFICITY PROTEIN KINASE"/>
    <property type="match status" value="1"/>
</dbReference>
<evidence type="ECO:0000256" key="4">
    <source>
        <dbReference type="ARBA" id="ARBA00022777"/>
    </source>
</evidence>
<keyword evidence="2" id="KW-0808">Transferase</keyword>
<protein>
    <submittedName>
        <fullName evidence="7">Kinase-like protein</fullName>
    </submittedName>
</protein>
<name>A0A6A5XLA2_9PLEO</name>
<dbReference type="SUPFAM" id="SSF56112">
    <property type="entry name" value="Protein kinase-like (PK-like)"/>
    <property type="match status" value="1"/>
</dbReference>